<evidence type="ECO:0000256" key="11">
    <source>
        <dbReference type="PROSITE-ProRule" id="PRU00175"/>
    </source>
</evidence>
<dbReference type="CDD" id="cd18793">
    <property type="entry name" value="SF2_C_SNF"/>
    <property type="match status" value="1"/>
</dbReference>
<dbReference type="SMART" id="SM01336">
    <property type="entry name" value="zf-PARP"/>
    <property type="match status" value="1"/>
</dbReference>
<dbReference type="InterPro" id="IPR036957">
    <property type="entry name" value="Znf_PARP_sf"/>
</dbReference>
<dbReference type="SMART" id="SM00184">
    <property type="entry name" value="RING"/>
    <property type="match status" value="1"/>
</dbReference>
<dbReference type="InterPro" id="IPR049730">
    <property type="entry name" value="SNF2/RAD54-like_C"/>
</dbReference>
<comment type="similarity">
    <text evidence="2">Belongs to the SNF2/RAD54 helicase family.</text>
</comment>
<dbReference type="Pfam" id="PF00271">
    <property type="entry name" value="Helicase_C"/>
    <property type="match status" value="2"/>
</dbReference>
<comment type="caution">
    <text evidence="16">The sequence shown here is derived from an EMBL/GenBank/DDBJ whole genome shotgun (WGS) entry which is preliminary data.</text>
</comment>
<feature type="compositionally biased region" description="Acidic residues" evidence="12">
    <location>
        <begin position="1040"/>
        <end position="1050"/>
    </location>
</feature>
<dbReference type="GO" id="GO:0005634">
    <property type="term" value="C:nucleus"/>
    <property type="evidence" value="ECO:0007669"/>
    <property type="project" value="UniProtKB-SubCell"/>
</dbReference>
<keyword evidence="6" id="KW-0378">Hydrolase</keyword>
<evidence type="ECO:0000313" key="16">
    <source>
        <dbReference type="EMBL" id="CDO69292.1"/>
    </source>
</evidence>
<dbReference type="InterPro" id="IPR038718">
    <property type="entry name" value="SNF2-like_sf"/>
</dbReference>
<dbReference type="Gene3D" id="3.30.40.10">
    <property type="entry name" value="Zinc/RING finger domain, C3HC4 (zinc finger)"/>
    <property type="match status" value="1"/>
</dbReference>
<dbReference type="Proteomes" id="UP000029665">
    <property type="component" value="Unassembled WGS sequence"/>
</dbReference>
<keyword evidence="7" id="KW-0347">Helicase</keyword>
<dbReference type="GO" id="GO:0008270">
    <property type="term" value="F:zinc ion binding"/>
    <property type="evidence" value="ECO:0007669"/>
    <property type="project" value="UniProtKB-KW"/>
</dbReference>
<feature type="region of interest" description="Disordered" evidence="12">
    <location>
        <begin position="1064"/>
        <end position="1089"/>
    </location>
</feature>
<dbReference type="Gene3D" id="3.40.50.10810">
    <property type="entry name" value="Tandem AAA-ATPase domain"/>
    <property type="match status" value="1"/>
</dbReference>
<dbReference type="HOGENOM" id="CLU_000315_2_5_1"/>
<evidence type="ECO:0000259" key="15">
    <source>
        <dbReference type="PROSITE" id="PS51192"/>
    </source>
</evidence>
<evidence type="ECO:0000259" key="14">
    <source>
        <dbReference type="PROSITE" id="PS50089"/>
    </source>
</evidence>
<evidence type="ECO:0000256" key="8">
    <source>
        <dbReference type="ARBA" id="ARBA00022833"/>
    </source>
</evidence>
<evidence type="ECO:0000256" key="6">
    <source>
        <dbReference type="ARBA" id="ARBA00022801"/>
    </source>
</evidence>
<dbReference type="GO" id="GO:0016818">
    <property type="term" value="F:hydrolase activity, acting on acid anhydrides, in phosphorus-containing anhydrides"/>
    <property type="evidence" value="ECO:0007669"/>
    <property type="project" value="InterPro"/>
</dbReference>
<dbReference type="SUPFAM" id="SSF57850">
    <property type="entry name" value="RING/U-box"/>
    <property type="match status" value="1"/>
</dbReference>
<dbReference type="Gene3D" id="3.40.50.300">
    <property type="entry name" value="P-loop containing nucleotide triphosphate hydrolases"/>
    <property type="match status" value="1"/>
</dbReference>
<evidence type="ECO:0000256" key="4">
    <source>
        <dbReference type="ARBA" id="ARBA00022741"/>
    </source>
</evidence>
<keyword evidence="3" id="KW-0479">Metal-binding</keyword>
<dbReference type="GO" id="GO:0004386">
    <property type="term" value="F:helicase activity"/>
    <property type="evidence" value="ECO:0007669"/>
    <property type="project" value="UniProtKB-KW"/>
</dbReference>
<comment type="subcellular location">
    <subcellularLocation>
        <location evidence="1">Nucleus</location>
    </subcellularLocation>
</comment>
<dbReference type="Pfam" id="PF08797">
    <property type="entry name" value="HIRAN"/>
    <property type="match status" value="1"/>
</dbReference>
<dbReference type="InterPro" id="IPR001510">
    <property type="entry name" value="Znf_PARP"/>
</dbReference>
<keyword evidence="5 11" id="KW-0863">Zinc-finger</keyword>
<proteinExistence type="inferred from homology"/>
<dbReference type="PANTHER" id="PTHR45626">
    <property type="entry name" value="TRANSCRIPTION TERMINATION FACTOR 2-RELATED"/>
    <property type="match status" value="1"/>
</dbReference>
<dbReference type="Gene3D" id="3.30.1740.10">
    <property type="entry name" value="Zinc finger, PARP-type"/>
    <property type="match status" value="1"/>
</dbReference>
<dbReference type="Pfam" id="PF13923">
    <property type="entry name" value="zf-C3HC4_2"/>
    <property type="match status" value="1"/>
</dbReference>
<dbReference type="InterPro" id="IPR017907">
    <property type="entry name" value="Znf_RING_CS"/>
</dbReference>
<dbReference type="InterPro" id="IPR001650">
    <property type="entry name" value="Helicase_C-like"/>
</dbReference>
<keyword evidence="8" id="KW-0862">Zinc</keyword>
<organism evidence="16 17">
    <name type="scientific">Pycnoporus cinnabarinus</name>
    <name type="common">Cinnabar-red polypore</name>
    <name type="synonym">Trametes cinnabarina</name>
    <dbReference type="NCBI Taxonomy" id="5643"/>
    <lineage>
        <taxon>Eukaryota</taxon>
        <taxon>Fungi</taxon>
        <taxon>Dikarya</taxon>
        <taxon>Basidiomycota</taxon>
        <taxon>Agaricomycotina</taxon>
        <taxon>Agaricomycetes</taxon>
        <taxon>Polyporales</taxon>
        <taxon>Polyporaceae</taxon>
        <taxon>Trametes</taxon>
    </lineage>
</organism>
<dbReference type="InterPro" id="IPR000330">
    <property type="entry name" value="SNF2_N"/>
</dbReference>
<dbReference type="OMA" id="ETTVWRL"/>
<dbReference type="GO" id="GO:0008094">
    <property type="term" value="F:ATP-dependent activity, acting on DNA"/>
    <property type="evidence" value="ECO:0007669"/>
    <property type="project" value="TreeGrafter"/>
</dbReference>
<evidence type="ECO:0000256" key="3">
    <source>
        <dbReference type="ARBA" id="ARBA00022723"/>
    </source>
</evidence>
<gene>
    <name evidence="16" type="ORF">BN946_scf184976.g11</name>
</gene>
<evidence type="ECO:0000256" key="5">
    <source>
        <dbReference type="ARBA" id="ARBA00022771"/>
    </source>
</evidence>
<feature type="region of interest" description="Disordered" evidence="12">
    <location>
        <begin position="302"/>
        <end position="376"/>
    </location>
</feature>
<feature type="compositionally biased region" description="Polar residues" evidence="12">
    <location>
        <begin position="1004"/>
        <end position="1021"/>
    </location>
</feature>
<dbReference type="InterPro" id="IPR001841">
    <property type="entry name" value="Znf_RING"/>
</dbReference>
<dbReference type="PROSITE" id="PS50064">
    <property type="entry name" value="ZF_PARP_2"/>
    <property type="match status" value="1"/>
</dbReference>
<dbReference type="PROSITE" id="PS00518">
    <property type="entry name" value="ZF_RING_1"/>
    <property type="match status" value="1"/>
</dbReference>
<feature type="region of interest" description="Disordered" evidence="12">
    <location>
        <begin position="889"/>
        <end position="924"/>
    </location>
</feature>
<feature type="domain" description="Helicase ATP-binding" evidence="15">
    <location>
        <begin position="498"/>
        <end position="681"/>
    </location>
</feature>
<feature type="region of interest" description="Disordered" evidence="12">
    <location>
        <begin position="98"/>
        <end position="182"/>
    </location>
</feature>
<dbReference type="SMART" id="SM00910">
    <property type="entry name" value="HIRAN"/>
    <property type="match status" value="1"/>
</dbReference>
<dbReference type="SMART" id="SM00490">
    <property type="entry name" value="HELICc"/>
    <property type="match status" value="1"/>
</dbReference>
<evidence type="ECO:0000256" key="7">
    <source>
        <dbReference type="ARBA" id="ARBA00022806"/>
    </source>
</evidence>
<dbReference type="OrthoDB" id="448448at2759"/>
<dbReference type="GO" id="GO:0003677">
    <property type="term" value="F:DNA binding"/>
    <property type="evidence" value="ECO:0007669"/>
    <property type="project" value="InterPro"/>
</dbReference>
<dbReference type="SMART" id="SM00487">
    <property type="entry name" value="DEXDc"/>
    <property type="match status" value="1"/>
</dbReference>
<evidence type="ECO:0000259" key="13">
    <source>
        <dbReference type="PROSITE" id="PS50064"/>
    </source>
</evidence>
<feature type="compositionally biased region" description="Low complexity" evidence="12">
    <location>
        <begin position="364"/>
        <end position="374"/>
    </location>
</feature>
<dbReference type="GO" id="GO:0006281">
    <property type="term" value="P:DNA repair"/>
    <property type="evidence" value="ECO:0007669"/>
    <property type="project" value="TreeGrafter"/>
</dbReference>
<dbReference type="Pfam" id="PF00176">
    <property type="entry name" value="SNF2-rel_dom"/>
    <property type="match status" value="1"/>
</dbReference>
<dbReference type="EMBL" id="CCBP010000035">
    <property type="protein sequence ID" value="CDO69292.1"/>
    <property type="molecule type" value="Genomic_DNA"/>
</dbReference>
<dbReference type="InterPro" id="IPR014905">
    <property type="entry name" value="HIRAN"/>
</dbReference>
<evidence type="ECO:0000256" key="2">
    <source>
        <dbReference type="ARBA" id="ARBA00007025"/>
    </source>
</evidence>
<evidence type="ECO:0000313" key="17">
    <source>
        <dbReference type="Proteomes" id="UP000029665"/>
    </source>
</evidence>
<dbReference type="InterPro" id="IPR014001">
    <property type="entry name" value="Helicase_ATP-bd"/>
</dbReference>
<feature type="compositionally biased region" description="Low complexity" evidence="12">
    <location>
        <begin position="319"/>
        <end position="333"/>
    </location>
</feature>
<dbReference type="GO" id="GO:0005524">
    <property type="term" value="F:ATP binding"/>
    <property type="evidence" value="ECO:0007669"/>
    <property type="project" value="UniProtKB-KW"/>
</dbReference>
<dbReference type="Gene3D" id="3.30.70.2330">
    <property type="match status" value="1"/>
</dbReference>
<evidence type="ECO:0000256" key="10">
    <source>
        <dbReference type="ARBA" id="ARBA00023242"/>
    </source>
</evidence>
<dbReference type="SUPFAM" id="SSF57716">
    <property type="entry name" value="Glucocorticoid receptor-like (DNA-binding domain)"/>
    <property type="match status" value="1"/>
</dbReference>
<reference evidence="16" key="1">
    <citation type="submission" date="2014-01" db="EMBL/GenBank/DDBJ databases">
        <title>The genome of the white-rot fungus Pycnoporus cinnabarinus: a basidiomycete model with a versatile arsenal for lignocellulosic biomass breakdown.</title>
        <authorList>
            <person name="Levasseur A."/>
            <person name="Lomascolo A."/>
            <person name="Ruiz-Duenas F.J."/>
            <person name="Uzan E."/>
            <person name="Piumi F."/>
            <person name="Kues U."/>
            <person name="Ram A.F.J."/>
            <person name="Murat C."/>
            <person name="Haon M."/>
            <person name="Benoit I."/>
            <person name="Arfi Y."/>
            <person name="Chevret D."/>
            <person name="Drula E."/>
            <person name="Kwon M.J."/>
            <person name="Gouret P."/>
            <person name="Lesage-Meessen L."/>
            <person name="Lombard V."/>
            <person name="Mariette J."/>
            <person name="Noirot C."/>
            <person name="Park J."/>
            <person name="Patyshakuliyeva A."/>
            <person name="Wieneger R.A.B."/>
            <person name="Wosten H.A.B."/>
            <person name="Martin F."/>
            <person name="Coutinho P.M."/>
            <person name="de Vries R."/>
            <person name="Martinez A.T."/>
            <person name="Klopp C."/>
            <person name="Pontarotti P."/>
            <person name="Henrissat B."/>
            <person name="Record E."/>
        </authorList>
    </citation>
    <scope>NUCLEOTIDE SEQUENCE [LARGE SCALE GENOMIC DNA]</scope>
    <source>
        <strain evidence="16">BRFM137</strain>
    </source>
</reference>
<keyword evidence="10" id="KW-0539">Nucleus</keyword>
<dbReference type="PANTHER" id="PTHR45626:SF17">
    <property type="entry name" value="HELICASE-LIKE TRANSCRIPTION FACTOR"/>
    <property type="match status" value="1"/>
</dbReference>
<dbReference type="PROSITE" id="PS50089">
    <property type="entry name" value="ZF_RING_2"/>
    <property type="match status" value="1"/>
</dbReference>
<dbReference type="Pfam" id="PF00645">
    <property type="entry name" value="zf-PARP"/>
    <property type="match status" value="1"/>
</dbReference>
<evidence type="ECO:0000256" key="12">
    <source>
        <dbReference type="SAM" id="MobiDB-lite"/>
    </source>
</evidence>
<feature type="region of interest" description="Disordered" evidence="12">
    <location>
        <begin position="992"/>
        <end position="1050"/>
    </location>
</feature>
<dbReference type="SUPFAM" id="SSF52540">
    <property type="entry name" value="P-loop containing nucleoside triphosphate hydrolases"/>
    <property type="match status" value="3"/>
</dbReference>
<dbReference type="InterPro" id="IPR050628">
    <property type="entry name" value="SNF2_RAD54_helicase_TF"/>
</dbReference>
<sequence length="1234" mass="136733">MATEHVFEYSKSSRATCHGPPPCKGSTIELGTLRYGQVQKGRYGETVEWRHWGCVTRDILEKLASLKLESIPGFMDLYPADQSKIRLAVGLRRVDPADIPPTAKAQDSAFSTPGPSQRKRKFRYEASLSQGSPPTSSQSFVPPPSSSQPSLSQPLRRISGLSPGIPYSQRYQEEEVEDIPEEESRDELYVMLKTNVVGVQYYKGLVGPGEEVILQREPHNKYDRNAIQVKNIGGTQVGHIPRNIAAKLAPLMDSGEITVEGVMHEGNLSGFAYSLSMTLKIYGPSEKRQILESKLIWATPGQRGFPKPDANGVRPIPGAPRSAAVRAPPRASSQVGFSSQAVGGPGYTAPGYPASSHNPPPGSQRARATAAQQEALRKQQEVARKQQEAYQKAMELRQILNGLEKVDDEGRRSSLLDELCSVDDVLGLPEHPNPPGISTGELKVNLLKHQSQALKWCMQHEYPELPKSDSDKPVQFWQLRNRGGKTYYYNIATKTPQEAPPALGRGALCADSMGLGKTLTMLALILATKSDIPLNYSNSTLIVVPLSVMSNWEKQIKDHVKSGALTYCVYYGKNRSLSPAELKSFDVVVTTYQTVAIEHDLASANKAEAPTAKKQKTDKGLFDVPWKRIILDEGHNIRNPRTKMAKAVCALNAERRWVLTGTPIINSPKDLGSLLTFLRICRPLDQEDFFKRMVLRPLKDGDPAGAEILRALMSQICIRRTKEMQDKDGNSLVPLPPVEMTMIRVTLSPRERQELYDAVEQLSKQRVGTLIQQHGSINAAAVQSNVLSLLTRLRQLVLHPGLLPPHYIEKLRNEDPDEDSDVPVQITAQERMRLQALLAQGIEDCEECPICFGELSEPRITFCGHMFCLACISEVIARDPKCPMDRRPLHAGSLVEPPPPTDLTQAPVRFDDEPEDQEDDLRTGSSAKIDQLITLLRLTPESDKSLVFSQFTSFLDKIAEALDKAGIPYVRFDGKMSARRRQEVIAQFSVPVAPDDSAIPPPLSQATQPPSSQLSEPVLSQRTTRTRTRTRSAQSLMLEESVDDENDDDFVMDDNYDDVGEDDFLDENIPPARSQAKNGKGKGKQKATHDLRKVSGSLADGVNPRVMLISLKAGALGLNLTVANNVYLMDPWWQEGIESQAIDRCNRIGQTKPVHVYQLIAEDTVESKVIEIQEKKKKLVKEAFSGIKNAETQRQKKEARLQDLVHLFGLQERATTQENAAAAPSQTTLDNWSA</sequence>
<dbReference type="InterPro" id="IPR027417">
    <property type="entry name" value="P-loop_NTPase"/>
</dbReference>
<name>A0A060S4G4_PYCCI</name>
<dbReference type="InterPro" id="IPR013083">
    <property type="entry name" value="Znf_RING/FYVE/PHD"/>
</dbReference>
<dbReference type="PROSITE" id="PS51192">
    <property type="entry name" value="HELICASE_ATP_BIND_1"/>
    <property type="match status" value="1"/>
</dbReference>
<evidence type="ECO:0000256" key="9">
    <source>
        <dbReference type="ARBA" id="ARBA00022840"/>
    </source>
</evidence>
<keyword evidence="9" id="KW-0067">ATP-binding</keyword>
<dbReference type="AlphaFoldDB" id="A0A060S4G4"/>
<feature type="domain" description="RING-type" evidence="14">
    <location>
        <begin position="848"/>
        <end position="886"/>
    </location>
</feature>
<accession>A0A060S4G4</accession>
<protein>
    <submittedName>
        <fullName evidence="16">Uncharacterized protein</fullName>
    </submittedName>
</protein>
<keyword evidence="4" id="KW-0547">Nucleotide-binding</keyword>
<evidence type="ECO:0000256" key="1">
    <source>
        <dbReference type="ARBA" id="ARBA00004123"/>
    </source>
</evidence>
<feature type="domain" description="PARP-type" evidence="13">
    <location>
        <begin position="5"/>
        <end position="86"/>
    </location>
</feature>
<keyword evidence="17" id="KW-1185">Reference proteome</keyword>
<dbReference type="STRING" id="5643.A0A060S4G4"/>